<feature type="compositionally biased region" description="Basic and acidic residues" evidence="1">
    <location>
        <begin position="199"/>
        <end position="221"/>
    </location>
</feature>
<feature type="transmembrane region" description="Helical" evidence="2">
    <location>
        <begin position="63"/>
        <end position="84"/>
    </location>
</feature>
<evidence type="ECO:0000313" key="3">
    <source>
        <dbReference type="EMBL" id="MBG6137087.1"/>
    </source>
</evidence>
<comment type="caution">
    <text evidence="3">The sequence shown here is derived from an EMBL/GenBank/DDBJ whole genome shotgun (WGS) entry which is preliminary data.</text>
</comment>
<reference evidence="3" key="1">
    <citation type="submission" date="2020-11" db="EMBL/GenBank/DDBJ databases">
        <title>Sequencing the genomes of 1000 actinobacteria strains.</title>
        <authorList>
            <person name="Klenk H.-P."/>
        </authorList>
    </citation>
    <scope>NUCLEOTIDE SEQUENCE</scope>
    <source>
        <strain evidence="3">DSM 45356</strain>
    </source>
</reference>
<evidence type="ECO:0000313" key="4">
    <source>
        <dbReference type="Proteomes" id="UP000622552"/>
    </source>
</evidence>
<keyword evidence="4" id="KW-1185">Reference proteome</keyword>
<keyword evidence="2" id="KW-0472">Membrane</keyword>
<keyword evidence="2" id="KW-0812">Transmembrane</keyword>
<sequence>MNAFEDLSTTDATLDAIGRGEKPVTDDLLLLALAEWRADADDPSPADGVLVAWRLAPPRRRRLLVAVAAGLVLVAGAGGVAAAAGDARPGSVLWPVTRLAYADRAESALAEQAAERSLTTAGQDLAAGRADQAQVHLAEAERQLGKVDSTEAARRLRERLAVLWAQAGAGPSPVPGGRSGTPVATPSPGGGGAGSTGKSADKRKPSTPEPSEHGGDGERSKGPVTTPTTKRPGEH</sequence>
<dbReference type="EMBL" id="JADOUF010000001">
    <property type="protein sequence ID" value="MBG6137087.1"/>
    <property type="molecule type" value="Genomic_DNA"/>
</dbReference>
<accession>A0A8J7KWZ3</accession>
<proteinExistence type="predicted"/>
<gene>
    <name evidence="3" type="ORF">IW245_003281</name>
</gene>
<feature type="region of interest" description="Disordered" evidence="1">
    <location>
        <begin position="168"/>
        <end position="235"/>
    </location>
</feature>
<keyword evidence="2" id="KW-1133">Transmembrane helix</keyword>
<evidence type="ECO:0000256" key="1">
    <source>
        <dbReference type="SAM" id="MobiDB-lite"/>
    </source>
</evidence>
<organism evidence="3 4">
    <name type="scientific">Longispora fulva</name>
    <dbReference type="NCBI Taxonomy" id="619741"/>
    <lineage>
        <taxon>Bacteria</taxon>
        <taxon>Bacillati</taxon>
        <taxon>Actinomycetota</taxon>
        <taxon>Actinomycetes</taxon>
        <taxon>Micromonosporales</taxon>
        <taxon>Micromonosporaceae</taxon>
        <taxon>Longispora</taxon>
    </lineage>
</organism>
<evidence type="ECO:0008006" key="5">
    <source>
        <dbReference type="Google" id="ProtNLM"/>
    </source>
</evidence>
<evidence type="ECO:0000256" key="2">
    <source>
        <dbReference type="SAM" id="Phobius"/>
    </source>
</evidence>
<dbReference type="AlphaFoldDB" id="A0A8J7KWZ3"/>
<name>A0A8J7KWZ3_9ACTN</name>
<protein>
    <recommendedName>
        <fullName evidence="5">Anti-sigma-D factor RsdA sigma factor binding region domain-containing protein</fullName>
    </recommendedName>
</protein>
<dbReference type="Proteomes" id="UP000622552">
    <property type="component" value="Unassembled WGS sequence"/>
</dbReference>
<dbReference type="RefSeq" id="WP_197003992.1">
    <property type="nucleotide sequence ID" value="NZ_BONS01000022.1"/>
</dbReference>